<evidence type="ECO:0000256" key="4">
    <source>
        <dbReference type="ARBA" id="ARBA00022989"/>
    </source>
</evidence>
<keyword evidence="4 6" id="KW-1133">Transmembrane helix</keyword>
<keyword evidence="3 6" id="KW-0812">Transmembrane</keyword>
<dbReference type="PANTHER" id="PTHR30093:SF44">
    <property type="entry name" value="TYPE II SECRETION SYSTEM CORE PROTEIN G"/>
    <property type="match status" value="1"/>
</dbReference>
<comment type="subcellular location">
    <subcellularLocation>
        <location evidence="1">Membrane</location>
        <topology evidence="1">Single-pass membrane protein</topology>
    </subcellularLocation>
</comment>
<evidence type="ECO:0000256" key="5">
    <source>
        <dbReference type="ARBA" id="ARBA00023136"/>
    </source>
</evidence>
<dbReference type="EMBL" id="CAFBND010000140">
    <property type="protein sequence ID" value="CAB4959380.1"/>
    <property type="molecule type" value="Genomic_DNA"/>
</dbReference>
<dbReference type="EMBL" id="CAFBIZ010000064">
    <property type="protein sequence ID" value="CAB4848637.1"/>
    <property type="molecule type" value="Genomic_DNA"/>
</dbReference>
<evidence type="ECO:0000256" key="2">
    <source>
        <dbReference type="ARBA" id="ARBA00022481"/>
    </source>
</evidence>
<gene>
    <name evidence="7" type="ORF">UFOPK3268_00644</name>
    <name evidence="8" type="ORF">UFOPK3752_02178</name>
    <name evidence="9" type="ORF">UFOPK4150_00469</name>
</gene>
<evidence type="ECO:0000313" key="8">
    <source>
        <dbReference type="EMBL" id="CAB4959380.1"/>
    </source>
</evidence>
<proteinExistence type="predicted"/>
<dbReference type="NCBIfam" id="TIGR02532">
    <property type="entry name" value="IV_pilin_GFxxxE"/>
    <property type="match status" value="1"/>
</dbReference>
<dbReference type="GO" id="GO:0016020">
    <property type="term" value="C:membrane"/>
    <property type="evidence" value="ECO:0007669"/>
    <property type="project" value="UniProtKB-SubCell"/>
</dbReference>
<evidence type="ECO:0000256" key="3">
    <source>
        <dbReference type="ARBA" id="ARBA00022692"/>
    </source>
</evidence>
<evidence type="ECO:0000313" key="7">
    <source>
        <dbReference type="EMBL" id="CAB4848637.1"/>
    </source>
</evidence>
<evidence type="ECO:0000313" key="9">
    <source>
        <dbReference type="EMBL" id="CAB5024889.1"/>
    </source>
</evidence>
<organism evidence="7">
    <name type="scientific">freshwater metagenome</name>
    <dbReference type="NCBI Taxonomy" id="449393"/>
    <lineage>
        <taxon>unclassified sequences</taxon>
        <taxon>metagenomes</taxon>
        <taxon>ecological metagenomes</taxon>
    </lineage>
</organism>
<dbReference type="InterPro" id="IPR012902">
    <property type="entry name" value="N_methyl_site"/>
</dbReference>
<sequence length="162" mass="16799">MLAKFRKSTERADEGFTLIELLVVMIIIGILAAIAIPTFLNQRKNGWNSASKTDVSNIALAAESSAVDKAGDFTQVFTTNVAGTALSTSGTLDAGNLVANLEFTGTQNVDIVLGTVATANTYCLVGHNTNLGASDGWWTYSKAKGGLQPTVAVSLVAAEAAC</sequence>
<dbReference type="Gene3D" id="3.30.700.10">
    <property type="entry name" value="Glycoprotein, Type 4 Pilin"/>
    <property type="match status" value="1"/>
</dbReference>
<dbReference type="SUPFAM" id="SSF54523">
    <property type="entry name" value="Pili subunits"/>
    <property type="match status" value="1"/>
</dbReference>
<evidence type="ECO:0000256" key="1">
    <source>
        <dbReference type="ARBA" id="ARBA00004167"/>
    </source>
</evidence>
<accession>A0A6J7BSB0</accession>
<dbReference type="InterPro" id="IPR045584">
    <property type="entry name" value="Pilin-like"/>
</dbReference>
<keyword evidence="2" id="KW-0488">Methylation</keyword>
<evidence type="ECO:0000256" key="6">
    <source>
        <dbReference type="SAM" id="Phobius"/>
    </source>
</evidence>
<dbReference type="PROSITE" id="PS00409">
    <property type="entry name" value="PROKAR_NTER_METHYL"/>
    <property type="match status" value="1"/>
</dbReference>
<reference evidence="7" key="1">
    <citation type="submission" date="2020-05" db="EMBL/GenBank/DDBJ databases">
        <authorList>
            <person name="Chiriac C."/>
            <person name="Salcher M."/>
            <person name="Ghai R."/>
            <person name="Kavagutti S V."/>
        </authorList>
    </citation>
    <scope>NUCLEOTIDE SEQUENCE</scope>
</reference>
<dbReference type="EMBL" id="CAFBPU010000007">
    <property type="protein sequence ID" value="CAB5024889.1"/>
    <property type="molecule type" value="Genomic_DNA"/>
</dbReference>
<feature type="transmembrane region" description="Helical" evidence="6">
    <location>
        <begin position="21"/>
        <end position="40"/>
    </location>
</feature>
<protein>
    <submittedName>
        <fullName evidence="7">Unannotated protein</fullName>
    </submittedName>
</protein>
<dbReference type="Pfam" id="PF07963">
    <property type="entry name" value="N_methyl"/>
    <property type="match status" value="1"/>
</dbReference>
<name>A0A6J7BSB0_9ZZZZ</name>
<dbReference type="PANTHER" id="PTHR30093">
    <property type="entry name" value="GENERAL SECRETION PATHWAY PROTEIN G"/>
    <property type="match status" value="1"/>
</dbReference>
<keyword evidence="5 6" id="KW-0472">Membrane</keyword>
<dbReference type="AlphaFoldDB" id="A0A6J7BSB0"/>